<accession>A0A8H5X2G5</accession>
<reference evidence="3 4" key="1">
    <citation type="submission" date="2020-05" db="EMBL/GenBank/DDBJ databases">
        <title>Identification and distribution of gene clusters putatively required for synthesis of sphingolipid metabolism inhibitors in phylogenetically diverse species of the filamentous fungus Fusarium.</title>
        <authorList>
            <person name="Kim H.-S."/>
            <person name="Busman M."/>
            <person name="Brown D.W."/>
            <person name="Divon H."/>
            <person name="Uhlig S."/>
            <person name="Proctor R.H."/>
        </authorList>
    </citation>
    <scope>NUCLEOTIDE SEQUENCE [LARGE SCALE GENOMIC DNA]</scope>
    <source>
        <strain evidence="3 4">NRRL 20693</strain>
    </source>
</reference>
<dbReference type="OrthoDB" id="3481585at2759"/>
<dbReference type="PROSITE" id="PS50181">
    <property type="entry name" value="FBOX"/>
    <property type="match status" value="1"/>
</dbReference>
<evidence type="ECO:0000313" key="4">
    <source>
        <dbReference type="Proteomes" id="UP000567885"/>
    </source>
</evidence>
<protein>
    <recommendedName>
        <fullName evidence="2">F-box domain-containing protein</fullName>
    </recommendedName>
</protein>
<dbReference type="SMART" id="SM00256">
    <property type="entry name" value="FBOX"/>
    <property type="match status" value="1"/>
</dbReference>
<feature type="domain" description="F-box" evidence="2">
    <location>
        <begin position="1"/>
        <end position="47"/>
    </location>
</feature>
<feature type="compositionally biased region" description="Basic and acidic residues" evidence="1">
    <location>
        <begin position="136"/>
        <end position="153"/>
    </location>
</feature>
<dbReference type="AlphaFoldDB" id="A0A8H5X2G5"/>
<dbReference type="EMBL" id="JAAGWQ010000003">
    <property type="protein sequence ID" value="KAF5680776.1"/>
    <property type="molecule type" value="Genomic_DNA"/>
</dbReference>
<dbReference type="InterPro" id="IPR001810">
    <property type="entry name" value="F-box_dom"/>
</dbReference>
<feature type="region of interest" description="Disordered" evidence="1">
    <location>
        <begin position="133"/>
        <end position="153"/>
    </location>
</feature>
<comment type="caution">
    <text evidence="3">The sequence shown here is derived from an EMBL/GenBank/DDBJ whole genome shotgun (WGS) entry which is preliminary data.</text>
</comment>
<sequence length="512" mass="60132">MYLHALPRELQCQIIRHVDPIGLISLSQTNTQFRHLINPQKKHFAERLLALESLPEYGGPTLIFRSKDHVLQPRGMGSGWDTMRWACTDCLRLLPHKQFDNHSLLRLGYRKPIPESPASQIITSWEPTVTTKSRVKKTERARRDAQDAAQEEKQRRAGYFLSVTNGCGHEHATPVKDKFQTFRECGITVFRGMNFLKFLELEEPAILEILHQNAMAIEGEEAGKKRWLRKCNECRFRKGLTYHPLNEVCGTKKFPIIPSRKVQFATVLDRLFPGLCDNLSHKRPSFDVPLGLIYREEACEQLWTMWMARCPMCERWQELRAFRLAGAYLHWRPDLKTMISLPGDVFEENRTSEETLDKSCCNSCLAESQGRQELTRLLQGWISQLIQWRLRHISHNLMRGFNELQRSSWFKRSTINNAEWKSLLKHTPFLHKDYMYIFSYSDIALLRLRRGQWYELFKAANEDFEEWYNDWVRASDKAEAHWRWMIGCQEEIEENPDILAEWALGRDGAAFT</sequence>
<evidence type="ECO:0000313" key="3">
    <source>
        <dbReference type="EMBL" id="KAF5680776.1"/>
    </source>
</evidence>
<dbReference type="InterPro" id="IPR036047">
    <property type="entry name" value="F-box-like_dom_sf"/>
</dbReference>
<evidence type="ECO:0000256" key="1">
    <source>
        <dbReference type="SAM" id="MobiDB-lite"/>
    </source>
</evidence>
<dbReference type="CDD" id="cd09917">
    <property type="entry name" value="F-box_SF"/>
    <property type="match status" value="1"/>
</dbReference>
<dbReference type="Pfam" id="PF00646">
    <property type="entry name" value="F-box"/>
    <property type="match status" value="1"/>
</dbReference>
<organism evidence="3 4">
    <name type="scientific">Fusarium heterosporum</name>
    <dbReference type="NCBI Taxonomy" id="42747"/>
    <lineage>
        <taxon>Eukaryota</taxon>
        <taxon>Fungi</taxon>
        <taxon>Dikarya</taxon>
        <taxon>Ascomycota</taxon>
        <taxon>Pezizomycotina</taxon>
        <taxon>Sordariomycetes</taxon>
        <taxon>Hypocreomycetidae</taxon>
        <taxon>Hypocreales</taxon>
        <taxon>Nectriaceae</taxon>
        <taxon>Fusarium</taxon>
        <taxon>Fusarium heterosporum species complex</taxon>
    </lineage>
</organism>
<proteinExistence type="predicted"/>
<evidence type="ECO:0000259" key="2">
    <source>
        <dbReference type="PROSITE" id="PS50181"/>
    </source>
</evidence>
<dbReference type="SUPFAM" id="SSF81383">
    <property type="entry name" value="F-box domain"/>
    <property type="match status" value="1"/>
</dbReference>
<name>A0A8H5X2G5_FUSHE</name>
<gene>
    <name evidence="3" type="ORF">FHETE_164</name>
</gene>
<dbReference type="Proteomes" id="UP000567885">
    <property type="component" value="Unassembled WGS sequence"/>
</dbReference>
<keyword evidence="4" id="KW-1185">Reference proteome</keyword>